<dbReference type="InterPro" id="IPR003718">
    <property type="entry name" value="OsmC/Ohr_fam"/>
</dbReference>
<sequence length="194" mass="20336">MWFPPSALPRGRHNKTGCPVLAVDTAMPLKGVPMNNPNLSTEHDYNGSAFKPLYVTRVAVNGGSSDHGRATGQARSADGALALELRMPEELGGDNPGPNPEQLFAAGYAACFHGALSLLARRHLLDPGPITVEATVAFGRDPSDGGYQLRAELAVTWPGVDRGTAGPLLTQAAALCPYAKMTRHGIPATINLAC</sequence>
<keyword evidence="3" id="KW-1185">Reference proteome</keyword>
<reference evidence="2 3" key="1">
    <citation type="submission" date="2019-01" db="EMBL/GenBank/DDBJ databases">
        <title>Sequencing the genomes of 1000 actinobacteria strains.</title>
        <authorList>
            <person name="Klenk H.-P."/>
        </authorList>
    </citation>
    <scope>NUCLEOTIDE SEQUENCE [LARGE SCALE GENOMIC DNA]</scope>
    <source>
        <strain evidence="2 3">DSM 43925</strain>
    </source>
</reference>
<comment type="similarity">
    <text evidence="1">Belongs to the OsmC/Ohr family.</text>
</comment>
<dbReference type="PANTHER" id="PTHR33797:SF2">
    <property type="entry name" value="ORGANIC HYDROPEROXIDE RESISTANCE PROTEIN-LIKE"/>
    <property type="match status" value="1"/>
</dbReference>
<dbReference type="Pfam" id="PF02566">
    <property type="entry name" value="OsmC"/>
    <property type="match status" value="1"/>
</dbReference>
<dbReference type="GO" id="GO:0006979">
    <property type="term" value="P:response to oxidative stress"/>
    <property type="evidence" value="ECO:0007669"/>
    <property type="project" value="InterPro"/>
</dbReference>
<dbReference type="InterPro" id="IPR019953">
    <property type="entry name" value="OHR"/>
</dbReference>
<evidence type="ECO:0000313" key="2">
    <source>
        <dbReference type="EMBL" id="RVX41505.1"/>
    </source>
</evidence>
<accession>A0A438M7C0</accession>
<dbReference type="InterPro" id="IPR015946">
    <property type="entry name" value="KH_dom-like_a/b"/>
</dbReference>
<organism evidence="2 3">
    <name type="scientific">Nonomuraea polychroma</name>
    <dbReference type="NCBI Taxonomy" id="46176"/>
    <lineage>
        <taxon>Bacteria</taxon>
        <taxon>Bacillati</taxon>
        <taxon>Actinomycetota</taxon>
        <taxon>Actinomycetes</taxon>
        <taxon>Streptosporangiales</taxon>
        <taxon>Streptosporangiaceae</taxon>
        <taxon>Nonomuraea</taxon>
    </lineage>
</organism>
<protein>
    <submittedName>
        <fullName evidence="2">Ohr subfamily peroxiredoxin</fullName>
    </submittedName>
</protein>
<dbReference type="NCBIfam" id="TIGR03561">
    <property type="entry name" value="organ_hyd_perox"/>
    <property type="match status" value="1"/>
</dbReference>
<evidence type="ECO:0000256" key="1">
    <source>
        <dbReference type="ARBA" id="ARBA00007378"/>
    </source>
</evidence>
<dbReference type="Gene3D" id="3.30.300.20">
    <property type="match status" value="1"/>
</dbReference>
<dbReference type="Proteomes" id="UP000284824">
    <property type="component" value="Unassembled WGS sequence"/>
</dbReference>
<gene>
    <name evidence="2" type="ORF">EDD27_4048</name>
</gene>
<comment type="caution">
    <text evidence="2">The sequence shown here is derived from an EMBL/GenBank/DDBJ whole genome shotgun (WGS) entry which is preliminary data.</text>
</comment>
<dbReference type="PANTHER" id="PTHR33797">
    <property type="entry name" value="ORGANIC HYDROPEROXIDE RESISTANCE PROTEIN-LIKE"/>
    <property type="match status" value="1"/>
</dbReference>
<evidence type="ECO:0000313" key="3">
    <source>
        <dbReference type="Proteomes" id="UP000284824"/>
    </source>
</evidence>
<dbReference type="EMBL" id="SAUN01000001">
    <property type="protein sequence ID" value="RVX41505.1"/>
    <property type="molecule type" value="Genomic_DNA"/>
</dbReference>
<name>A0A438M7C0_9ACTN</name>
<dbReference type="InterPro" id="IPR036102">
    <property type="entry name" value="OsmC/Ohrsf"/>
</dbReference>
<proteinExistence type="inferred from homology"/>
<dbReference type="Gene3D" id="2.20.25.10">
    <property type="match status" value="1"/>
</dbReference>
<dbReference type="AlphaFoldDB" id="A0A438M7C0"/>
<dbReference type="SUPFAM" id="SSF82784">
    <property type="entry name" value="OsmC-like"/>
    <property type="match status" value="1"/>
</dbReference>